<gene>
    <name evidence="2" type="ORF">D3273_01180</name>
</gene>
<dbReference type="RefSeq" id="WP_129222753.1">
    <property type="nucleotide sequence ID" value="NZ_QYBB01000001.1"/>
</dbReference>
<keyword evidence="3" id="KW-1185">Reference proteome</keyword>
<proteinExistence type="predicted"/>
<reference evidence="2 3" key="1">
    <citation type="submission" date="2018-12" db="EMBL/GenBank/DDBJ databases">
        <authorList>
            <person name="Grouzdev D.S."/>
            <person name="Krutkina M.S."/>
        </authorList>
    </citation>
    <scope>NUCLEOTIDE SEQUENCE [LARGE SCALE GENOMIC DNA]</scope>
    <source>
        <strain evidence="2 3">RmlP026</strain>
    </source>
</reference>
<organism evidence="2 3">
    <name type="scientific">Lichenibacterium minor</name>
    <dbReference type="NCBI Taxonomy" id="2316528"/>
    <lineage>
        <taxon>Bacteria</taxon>
        <taxon>Pseudomonadati</taxon>
        <taxon>Pseudomonadota</taxon>
        <taxon>Alphaproteobacteria</taxon>
        <taxon>Hyphomicrobiales</taxon>
        <taxon>Lichenihabitantaceae</taxon>
        <taxon>Lichenibacterium</taxon>
    </lineage>
</organism>
<accession>A0A4V1RV97</accession>
<dbReference type="Proteomes" id="UP000290759">
    <property type="component" value="Unassembled WGS sequence"/>
</dbReference>
<dbReference type="Pfam" id="PF13274">
    <property type="entry name" value="SocA_Panacea"/>
    <property type="match status" value="1"/>
</dbReference>
<name>A0A4V1RV97_9HYPH</name>
<dbReference type="InterPro" id="IPR025272">
    <property type="entry name" value="SocA_Panacea"/>
</dbReference>
<comment type="caution">
    <text evidence="2">The sequence shown here is derived from an EMBL/GenBank/DDBJ whole genome shotgun (WGS) entry which is preliminary data.</text>
</comment>
<sequence>MRQSVPAGSNGPKLKFKPKLDKIVELLLYLAHKHPNSDQYQAVKFMYLADREHFNKFGRPITFETYYALDYGPVATNALDLIKGKFYALKAAGISGLPIELERRDNIIILSHPLRAVDYDIFSRSDIHVFDDILKRYGDKSFDDLYRITHKHFAYDYAWKNRKQGNRALMYYEDMLDENPKKSIIINELELIAENMK</sequence>
<reference evidence="2 3" key="2">
    <citation type="submission" date="2019-02" db="EMBL/GenBank/DDBJ databases">
        <title>'Lichenibacterium ramalinii' gen. nov. sp. nov., 'Lichenibacterium minor' gen. nov. sp. nov.</title>
        <authorList>
            <person name="Pankratov T."/>
        </authorList>
    </citation>
    <scope>NUCLEOTIDE SEQUENCE [LARGE SCALE GENOMIC DNA]</scope>
    <source>
        <strain evidence="2 3">RmlP026</strain>
    </source>
</reference>
<protein>
    <submittedName>
        <fullName evidence="2">DUF4065 domain-containing protein</fullName>
    </submittedName>
</protein>
<evidence type="ECO:0000313" key="2">
    <source>
        <dbReference type="EMBL" id="RYC33894.1"/>
    </source>
</evidence>
<evidence type="ECO:0000259" key="1">
    <source>
        <dbReference type="Pfam" id="PF13274"/>
    </source>
</evidence>
<feature type="domain" description="Antitoxin SocA-like Panacea" evidence="1">
    <location>
        <begin position="44"/>
        <end position="152"/>
    </location>
</feature>
<evidence type="ECO:0000313" key="3">
    <source>
        <dbReference type="Proteomes" id="UP000290759"/>
    </source>
</evidence>
<dbReference type="AlphaFoldDB" id="A0A4V1RV97"/>
<dbReference type="EMBL" id="QYBB01000001">
    <property type="protein sequence ID" value="RYC33894.1"/>
    <property type="molecule type" value="Genomic_DNA"/>
</dbReference>
<dbReference type="OrthoDB" id="9813053at2"/>